<comment type="caution">
    <text evidence="1">The sequence shown here is derived from an EMBL/GenBank/DDBJ whole genome shotgun (WGS) entry which is preliminary data.</text>
</comment>
<keyword evidence="2" id="KW-1185">Reference proteome</keyword>
<dbReference type="Proteomes" id="UP000078046">
    <property type="component" value="Unassembled WGS sequence"/>
</dbReference>
<accession>A0A177B6V4</accession>
<evidence type="ECO:0000313" key="2">
    <source>
        <dbReference type="Proteomes" id="UP000078046"/>
    </source>
</evidence>
<feature type="non-terminal residue" evidence="1">
    <location>
        <position position="337"/>
    </location>
</feature>
<dbReference type="EMBL" id="LWCA01000300">
    <property type="protein sequence ID" value="OAF69321.1"/>
    <property type="molecule type" value="Genomic_DNA"/>
</dbReference>
<dbReference type="AlphaFoldDB" id="A0A177B6V4"/>
<evidence type="ECO:0000313" key="1">
    <source>
        <dbReference type="EMBL" id="OAF69321.1"/>
    </source>
</evidence>
<organism evidence="1 2">
    <name type="scientific">Intoshia linei</name>
    <dbReference type="NCBI Taxonomy" id="1819745"/>
    <lineage>
        <taxon>Eukaryota</taxon>
        <taxon>Metazoa</taxon>
        <taxon>Spiralia</taxon>
        <taxon>Lophotrochozoa</taxon>
        <taxon>Mesozoa</taxon>
        <taxon>Orthonectida</taxon>
        <taxon>Rhopaluridae</taxon>
        <taxon>Intoshia</taxon>
    </lineage>
</organism>
<protein>
    <submittedName>
        <fullName evidence="1">Uncharacterized protein</fullName>
    </submittedName>
</protein>
<name>A0A177B6V4_9BILA</name>
<reference evidence="1 2" key="1">
    <citation type="submission" date="2016-04" db="EMBL/GenBank/DDBJ databases">
        <title>The genome of Intoshia linei affirms orthonectids as highly simplified spiralians.</title>
        <authorList>
            <person name="Mikhailov K.V."/>
            <person name="Slusarev G.S."/>
            <person name="Nikitin M.A."/>
            <person name="Logacheva M.D."/>
            <person name="Penin A."/>
            <person name="Aleoshin V."/>
            <person name="Panchin Y.V."/>
        </authorList>
    </citation>
    <scope>NUCLEOTIDE SEQUENCE [LARGE SCALE GENOMIC DNA]</scope>
    <source>
        <strain evidence="1">Intl2013</strain>
        <tissue evidence="1">Whole animal</tissue>
    </source>
</reference>
<sequence>MEHEHITAPQLVYSLVKVFKCYTDDDIKTLVNDNPKLDEKFIKFVCMSLLKNIHGNMFGLPLESDLTLDFDSKVDNAYSKPKALYTKTMDQTISMFMEYIILLYAYNRQTKSKVVKKSVEYSIFDYVTRFLTYDLVPMNMHGQNYKIEISYLLSHDLIGEEFLNLLNTGYGEYMMHVLPQSITTLIFKNLHESILHQCIFSKYSDYDTYCNVVFFMDNLVNMPIKKERYFCNELVKLDYESIKAADERTDGNIDDIVNNSLFLSVINFSYGNVKMKKKVKTRFVQFDRFIKSCDMDELVEKYISIYYVVIKNPKTRSSIIEIMSYILCKNIHYTKMQ</sequence>
<gene>
    <name evidence="1" type="ORF">A3Q56_02945</name>
</gene>
<proteinExistence type="predicted"/>